<evidence type="ECO:0000256" key="3">
    <source>
        <dbReference type="ARBA" id="ARBA00022989"/>
    </source>
</evidence>
<feature type="transmembrane region" description="Helical" evidence="5">
    <location>
        <begin position="143"/>
        <end position="164"/>
    </location>
</feature>
<dbReference type="Gene3D" id="1.20.1070.10">
    <property type="entry name" value="Rhodopsin 7-helix transmembrane proteins"/>
    <property type="match status" value="1"/>
</dbReference>
<dbReference type="GO" id="GO:0008528">
    <property type="term" value="F:G protein-coupled peptide receptor activity"/>
    <property type="evidence" value="ECO:0007669"/>
    <property type="project" value="InterPro"/>
</dbReference>
<dbReference type="InterPro" id="IPR017452">
    <property type="entry name" value="GPCR_Rhodpsn_7TM"/>
</dbReference>
<evidence type="ECO:0000313" key="9">
    <source>
        <dbReference type="WBParaSite" id="EVEC_0000458601-mRNA-1"/>
    </source>
</evidence>
<dbReference type="SUPFAM" id="SSF81321">
    <property type="entry name" value="Family A G protein-coupled receptor-like"/>
    <property type="match status" value="1"/>
</dbReference>
<feature type="domain" description="G-protein coupled receptors family 1 profile" evidence="6">
    <location>
        <begin position="40"/>
        <end position="331"/>
    </location>
</feature>
<gene>
    <name evidence="7" type="ORF">EVEC_LOCUS4294</name>
</gene>
<keyword evidence="3 5" id="KW-1133">Transmembrane helix</keyword>
<dbReference type="Pfam" id="PF10324">
    <property type="entry name" value="7TM_GPCR_Srw"/>
    <property type="match status" value="1"/>
</dbReference>
<dbReference type="PANTHER" id="PTHR46895">
    <property type="entry name" value="PROTEIN CBG20548-RELATED"/>
    <property type="match status" value="1"/>
</dbReference>
<sequence length="353" mass="40674">MYENYTKCLPEKSLDLTITSIDRALLSYIFPVQFVIGFVGNLLILWVIDSDKFKNRANDMLAAVSFADLVFLVLMLPHSLAAFKKFERSLTFRLIYLSTKQTLGALANWMSASAIWLILAVSVERLLVIRRPLRSRFYWKKRVKYFVLLSIFAATGVLTTYHHFEYDCQMFFTCNGAQLSQACYSATDEKHPVSWMNSNVVYTSPMKRHFIWISTLCNALLVVFIPIVLVVVLNTLLVWQLHISENTARLHADGTSLRAIQQMQFQRQKYRVTVTVVAIAFSFSITQGPSAIMVLWELRGGYASRSAHFLTIFSITNTLVVFGKMTNFALFWFFSSHFRRKFIGLIIRKFPKV</sequence>
<dbReference type="PRINTS" id="PR00237">
    <property type="entry name" value="GPCRRHODOPSN"/>
</dbReference>
<evidence type="ECO:0000256" key="1">
    <source>
        <dbReference type="ARBA" id="ARBA00004370"/>
    </source>
</evidence>
<proteinExistence type="predicted"/>
<dbReference type="PROSITE" id="PS50262">
    <property type="entry name" value="G_PROTEIN_RECEP_F1_2"/>
    <property type="match status" value="1"/>
</dbReference>
<dbReference type="CDD" id="cd14978">
    <property type="entry name" value="7tmA_FMRFamide_R-like"/>
    <property type="match status" value="1"/>
</dbReference>
<dbReference type="InterPro" id="IPR000276">
    <property type="entry name" value="GPCR_Rhodpsn"/>
</dbReference>
<keyword evidence="8" id="KW-1185">Reference proteome</keyword>
<feature type="transmembrane region" description="Helical" evidence="5">
    <location>
        <begin position="210"/>
        <end position="239"/>
    </location>
</feature>
<dbReference type="OrthoDB" id="10011262at2759"/>
<name>A0A0N4V3F9_ENTVE</name>
<evidence type="ECO:0000256" key="4">
    <source>
        <dbReference type="ARBA" id="ARBA00023136"/>
    </source>
</evidence>
<feature type="transmembrane region" description="Helical" evidence="5">
    <location>
        <begin position="272"/>
        <end position="296"/>
    </location>
</feature>
<evidence type="ECO:0000313" key="7">
    <source>
        <dbReference type="EMBL" id="VDD89543.1"/>
    </source>
</evidence>
<organism evidence="9">
    <name type="scientific">Enterobius vermicularis</name>
    <name type="common">Human pinworm</name>
    <dbReference type="NCBI Taxonomy" id="51028"/>
    <lineage>
        <taxon>Eukaryota</taxon>
        <taxon>Metazoa</taxon>
        <taxon>Ecdysozoa</taxon>
        <taxon>Nematoda</taxon>
        <taxon>Chromadorea</taxon>
        <taxon>Rhabditida</taxon>
        <taxon>Spirurina</taxon>
        <taxon>Oxyuridomorpha</taxon>
        <taxon>Oxyuroidea</taxon>
        <taxon>Oxyuridae</taxon>
        <taxon>Enterobius</taxon>
    </lineage>
</organism>
<feature type="transmembrane region" description="Helical" evidence="5">
    <location>
        <begin position="308"/>
        <end position="334"/>
    </location>
</feature>
<evidence type="ECO:0000313" key="8">
    <source>
        <dbReference type="Proteomes" id="UP000274131"/>
    </source>
</evidence>
<feature type="transmembrane region" description="Helical" evidence="5">
    <location>
        <begin position="103"/>
        <end position="123"/>
    </location>
</feature>
<dbReference type="PANTHER" id="PTHR46895:SF6">
    <property type="entry name" value="G-PROTEIN COUPLED RECEPTORS FAMILY 1 PROFILE DOMAIN-CONTAINING PROTEIN"/>
    <property type="match status" value="1"/>
</dbReference>
<feature type="transmembrane region" description="Helical" evidence="5">
    <location>
        <begin position="60"/>
        <end position="83"/>
    </location>
</feature>
<protein>
    <submittedName>
        <fullName evidence="9">G_PROTEIN_RECEP_F1_2 domain-containing protein</fullName>
    </submittedName>
</protein>
<reference evidence="9" key="1">
    <citation type="submission" date="2017-02" db="UniProtKB">
        <authorList>
            <consortium name="WormBaseParasite"/>
        </authorList>
    </citation>
    <scope>IDENTIFICATION</scope>
</reference>
<evidence type="ECO:0000256" key="5">
    <source>
        <dbReference type="SAM" id="Phobius"/>
    </source>
</evidence>
<accession>A0A0N4V3F9</accession>
<dbReference type="AlphaFoldDB" id="A0A0N4V3F9"/>
<dbReference type="Proteomes" id="UP000274131">
    <property type="component" value="Unassembled WGS sequence"/>
</dbReference>
<keyword evidence="2 5" id="KW-0812">Transmembrane</keyword>
<feature type="transmembrane region" description="Helical" evidence="5">
    <location>
        <begin position="25"/>
        <end position="48"/>
    </location>
</feature>
<dbReference type="EMBL" id="UXUI01007816">
    <property type="protein sequence ID" value="VDD89543.1"/>
    <property type="molecule type" value="Genomic_DNA"/>
</dbReference>
<keyword evidence="4 5" id="KW-0472">Membrane</keyword>
<evidence type="ECO:0000259" key="6">
    <source>
        <dbReference type="PROSITE" id="PS50262"/>
    </source>
</evidence>
<reference evidence="7 8" key="2">
    <citation type="submission" date="2018-10" db="EMBL/GenBank/DDBJ databases">
        <authorList>
            <consortium name="Pathogen Informatics"/>
        </authorList>
    </citation>
    <scope>NUCLEOTIDE SEQUENCE [LARGE SCALE GENOMIC DNA]</scope>
</reference>
<comment type="subcellular location">
    <subcellularLocation>
        <location evidence="1">Membrane</location>
    </subcellularLocation>
</comment>
<dbReference type="GO" id="GO:0016020">
    <property type="term" value="C:membrane"/>
    <property type="evidence" value="ECO:0007669"/>
    <property type="project" value="UniProtKB-SubCell"/>
</dbReference>
<dbReference type="WBParaSite" id="EVEC_0000458601-mRNA-1">
    <property type="protein sequence ID" value="EVEC_0000458601-mRNA-1"/>
    <property type="gene ID" value="EVEC_0000458601"/>
</dbReference>
<evidence type="ECO:0000256" key="2">
    <source>
        <dbReference type="ARBA" id="ARBA00022692"/>
    </source>
</evidence>
<dbReference type="InterPro" id="IPR019427">
    <property type="entry name" value="7TM_GPCR_serpentine_rcpt_Srw"/>
</dbReference>